<evidence type="ECO:0000256" key="3">
    <source>
        <dbReference type="ARBA" id="ARBA00009789"/>
    </source>
</evidence>
<dbReference type="AlphaFoldDB" id="A0A7G9RKA9"/>
<evidence type="ECO:0000313" key="8">
    <source>
        <dbReference type="EMBL" id="QNN56034.1"/>
    </source>
</evidence>
<comment type="similarity">
    <text evidence="3 7">Belongs to the IspD/TarI cytidylyltransferase family. IspD subfamily.</text>
</comment>
<dbReference type="Gene3D" id="3.90.550.10">
    <property type="entry name" value="Spore Coat Polysaccharide Biosynthesis Protein SpsA, Chain A"/>
    <property type="match status" value="1"/>
</dbReference>
<dbReference type="KEGG" id="drg:H9K76_15785"/>
<name>A0A7G9RKA9_9BURK</name>
<keyword evidence="6 7" id="KW-0414">Isoprene biosynthesis</keyword>
<dbReference type="InterPro" id="IPR018294">
    <property type="entry name" value="ISPD_synthase_CS"/>
</dbReference>
<dbReference type="RefSeq" id="WP_187596304.1">
    <property type="nucleotide sequence ID" value="NZ_CP060714.1"/>
</dbReference>
<evidence type="ECO:0000256" key="7">
    <source>
        <dbReference type="HAMAP-Rule" id="MF_00108"/>
    </source>
</evidence>
<dbReference type="InterPro" id="IPR029044">
    <property type="entry name" value="Nucleotide-diphossugar_trans"/>
</dbReference>
<evidence type="ECO:0000256" key="5">
    <source>
        <dbReference type="ARBA" id="ARBA00022695"/>
    </source>
</evidence>
<dbReference type="HAMAP" id="MF_00108">
    <property type="entry name" value="IspD"/>
    <property type="match status" value="1"/>
</dbReference>
<feature type="site" description="Transition state stabilizer" evidence="7">
    <location>
        <position position="27"/>
    </location>
</feature>
<evidence type="ECO:0000256" key="1">
    <source>
        <dbReference type="ARBA" id="ARBA00001282"/>
    </source>
</evidence>
<comment type="catalytic activity">
    <reaction evidence="1 7">
        <text>2-C-methyl-D-erythritol 4-phosphate + CTP + H(+) = 4-CDP-2-C-methyl-D-erythritol + diphosphate</text>
        <dbReference type="Rhea" id="RHEA:13429"/>
        <dbReference type="ChEBI" id="CHEBI:15378"/>
        <dbReference type="ChEBI" id="CHEBI:33019"/>
        <dbReference type="ChEBI" id="CHEBI:37563"/>
        <dbReference type="ChEBI" id="CHEBI:57823"/>
        <dbReference type="ChEBI" id="CHEBI:58262"/>
        <dbReference type="EC" id="2.7.7.60"/>
    </reaction>
</comment>
<dbReference type="EMBL" id="CP060714">
    <property type="protein sequence ID" value="QNN56034.1"/>
    <property type="molecule type" value="Genomic_DNA"/>
</dbReference>
<reference evidence="8 9" key="1">
    <citation type="submission" date="2020-08" db="EMBL/GenBank/DDBJ databases">
        <title>Genome sequence of Diaphorobacter ruginosibacter DSM 27467T.</title>
        <authorList>
            <person name="Hyun D.-W."/>
            <person name="Bae J.-W."/>
        </authorList>
    </citation>
    <scope>NUCLEOTIDE SEQUENCE [LARGE SCALE GENOMIC DNA]</scope>
    <source>
        <strain evidence="8 9">DSM 27467</strain>
    </source>
</reference>
<dbReference type="InterPro" id="IPR034683">
    <property type="entry name" value="IspD/TarI"/>
</dbReference>
<proteinExistence type="inferred from homology"/>
<dbReference type="InterPro" id="IPR001228">
    <property type="entry name" value="IspD"/>
</dbReference>
<comment type="pathway">
    <text evidence="2 7">Isoprenoid biosynthesis; isopentenyl diphosphate biosynthesis via DXP pathway; isopentenyl diphosphate from 1-deoxy-D-xylulose 5-phosphate: step 2/6.</text>
</comment>
<dbReference type="InterPro" id="IPR050088">
    <property type="entry name" value="IspD/TarI_cytidylyltransf_bact"/>
</dbReference>
<dbReference type="GO" id="GO:0050518">
    <property type="term" value="F:2-C-methyl-D-erythritol 4-phosphate cytidylyltransferase activity"/>
    <property type="evidence" value="ECO:0007669"/>
    <property type="project" value="UniProtKB-UniRule"/>
</dbReference>
<keyword evidence="4 7" id="KW-0808">Transferase</keyword>
<sequence length="247" mass="25954">MNQAETQANATSVRCHALLPSAGIGARAGTVQPKQYQPLAGKLLVEHTLAAFAGVARIASVNVVVTAGDDTLSSVPDACWNVIEKGGATRADSVFNGLSHLLETGEARPDDWVLVHDAARCLISPAQIDALIDACMVDEVGGLLALPLPDTLKRSVDGRVAETIARGDKWLAQTPQMFRAEVLHRALAHHAATGFAGITDEASAIEAQGLKPLLVPGSAQNFKVTYPEDFALAEAVLLQRGRSRAPA</sequence>
<evidence type="ECO:0000256" key="2">
    <source>
        <dbReference type="ARBA" id="ARBA00004787"/>
    </source>
</evidence>
<accession>A0A7G9RKA9</accession>
<dbReference type="PANTHER" id="PTHR32125:SF4">
    <property type="entry name" value="2-C-METHYL-D-ERYTHRITOL 4-PHOSPHATE CYTIDYLYLTRANSFERASE, CHLOROPLASTIC"/>
    <property type="match status" value="1"/>
</dbReference>
<organism evidence="8 9">
    <name type="scientific">Diaphorobacter ruginosibacter</name>
    <dbReference type="NCBI Taxonomy" id="1715720"/>
    <lineage>
        <taxon>Bacteria</taxon>
        <taxon>Pseudomonadati</taxon>
        <taxon>Pseudomonadota</taxon>
        <taxon>Betaproteobacteria</taxon>
        <taxon>Burkholderiales</taxon>
        <taxon>Comamonadaceae</taxon>
        <taxon>Diaphorobacter</taxon>
    </lineage>
</organism>
<evidence type="ECO:0000256" key="4">
    <source>
        <dbReference type="ARBA" id="ARBA00022679"/>
    </source>
</evidence>
<feature type="site" description="Positions MEP for the nucleophilic attack" evidence="7">
    <location>
        <position position="223"/>
    </location>
</feature>
<gene>
    <name evidence="7" type="primary">ispD</name>
    <name evidence="8" type="ORF">H9K76_15785</name>
</gene>
<protein>
    <recommendedName>
        <fullName evidence="7">2-C-methyl-D-erythritol 4-phosphate cytidylyltransferase</fullName>
        <ecNumber evidence="7">2.7.7.60</ecNumber>
    </recommendedName>
    <alternativeName>
        <fullName evidence="7">4-diphosphocytidyl-2C-methyl-D-erythritol synthase</fullName>
    </alternativeName>
    <alternativeName>
        <fullName evidence="7">MEP cytidylyltransferase</fullName>
        <shortName evidence="7">MCT</shortName>
    </alternativeName>
</protein>
<dbReference type="PANTHER" id="PTHR32125">
    <property type="entry name" value="2-C-METHYL-D-ERYTHRITOL 4-PHOSPHATE CYTIDYLYLTRANSFERASE, CHLOROPLASTIC"/>
    <property type="match status" value="1"/>
</dbReference>
<dbReference type="SUPFAM" id="SSF53448">
    <property type="entry name" value="Nucleotide-diphospho-sugar transferases"/>
    <property type="match status" value="1"/>
</dbReference>
<keyword evidence="5 7" id="KW-0548">Nucleotidyltransferase</keyword>
<keyword evidence="9" id="KW-1185">Reference proteome</keyword>
<dbReference type="NCBIfam" id="TIGR00453">
    <property type="entry name" value="ispD"/>
    <property type="match status" value="1"/>
</dbReference>
<dbReference type="EC" id="2.7.7.60" evidence="7"/>
<feature type="site" description="Transition state stabilizer" evidence="7">
    <location>
        <position position="34"/>
    </location>
</feature>
<comment type="function">
    <text evidence="7">Catalyzes the formation of 4-diphosphocytidyl-2-C-methyl-D-erythritol from CTP and 2-C-methyl-D-erythritol 4-phosphate (MEP).</text>
</comment>
<feature type="site" description="Positions MEP for the nucleophilic attack" evidence="7">
    <location>
        <position position="166"/>
    </location>
</feature>
<dbReference type="FunFam" id="3.90.550.10:FF:000003">
    <property type="entry name" value="2-C-methyl-D-erythritol 4-phosphate cytidylyltransferase"/>
    <property type="match status" value="1"/>
</dbReference>
<evidence type="ECO:0000313" key="9">
    <source>
        <dbReference type="Proteomes" id="UP000515811"/>
    </source>
</evidence>
<dbReference type="CDD" id="cd02516">
    <property type="entry name" value="CDP-ME_synthetase"/>
    <property type="match status" value="1"/>
</dbReference>
<dbReference type="PROSITE" id="PS01295">
    <property type="entry name" value="ISPD"/>
    <property type="match status" value="1"/>
</dbReference>
<evidence type="ECO:0000256" key="6">
    <source>
        <dbReference type="ARBA" id="ARBA00023229"/>
    </source>
</evidence>
<dbReference type="GO" id="GO:0019288">
    <property type="term" value="P:isopentenyl diphosphate biosynthetic process, methylerythritol 4-phosphate pathway"/>
    <property type="evidence" value="ECO:0007669"/>
    <property type="project" value="UniProtKB-UniRule"/>
</dbReference>
<dbReference type="Proteomes" id="UP000515811">
    <property type="component" value="Chromosome"/>
</dbReference>
<dbReference type="UniPathway" id="UPA00056">
    <property type="reaction ID" value="UER00093"/>
</dbReference>
<dbReference type="Pfam" id="PF01128">
    <property type="entry name" value="IspD"/>
    <property type="match status" value="1"/>
</dbReference>